<keyword evidence="3" id="KW-1185">Reference proteome</keyword>
<comment type="caution">
    <text evidence="2">The sequence shown here is derived from an EMBL/GenBank/DDBJ whole genome shotgun (WGS) entry which is preliminary data.</text>
</comment>
<proteinExistence type="predicted"/>
<dbReference type="SUPFAM" id="SSF53448">
    <property type="entry name" value="Nucleotide-diphospho-sugar transferases"/>
    <property type="match status" value="1"/>
</dbReference>
<reference evidence="2 3" key="1">
    <citation type="submission" date="2020-08" db="EMBL/GenBank/DDBJ databases">
        <authorList>
            <person name="Sun Q."/>
            <person name="Inoue M."/>
        </authorList>
    </citation>
    <scope>NUCLEOTIDE SEQUENCE [LARGE SCALE GENOMIC DNA]</scope>
    <source>
        <strain evidence="2 3">CCM 8938</strain>
    </source>
</reference>
<evidence type="ECO:0000313" key="3">
    <source>
        <dbReference type="Proteomes" id="UP000652755"/>
    </source>
</evidence>
<dbReference type="InterPro" id="IPR029044">
    <property type="entry name" value="Nucleotide-diphossugar_trans"/>
</dbReference>
<accession>A0ABR7KVW4</accession>
<protein>
    <submittedName>
        <fullName evidence="2">Glycosyltransferase</fullName>
    </submittedName>
</protein>
<dbReference type="CDD" id="cd00761">
    <property type="entry name" value="Glyco_tranf_GTA_type"/>
    <property type="match status" value="1"/>
</dbReference>
<dbReference type="RefSeq" id="WP_187072607.1">
    <property type="nucleotide sequence ID" value="NZ_JACRYL010000017.1"/>
</dbReference>
<dbReference type="PANTHER" id="PTHR22916">
    <property type="entry name" value="GLYCOSYLTRANSFERASE"/>
    <property type="match status" value="1"/>
</dbReference>
<dbReference type="InterPro" id="IPR001173">
    <property type="entry name" value="Glyco_trans_2-like"/>
</dbReference>
<feature type="domain" description="Glycosyltransferase 2-like" evidence="1">
    <location>
        <begin position="7"/>
        <end position="168"/>
    </location>
</feature>
<dbReference type="Gene3D" id="3.90.550.10">
    <property type="entry name" value="Spore Coat Polysaccharide Biosynthesis Protein SpsA, Chain A"/>
    <property type="match status" value="1"/>
</dbReference>
<evidence type="ECO:0000313" key="2">
    <source>
        <dbReference type="EMBL" id="MBC6112180.1"/>
    </source>
</evidence>
<dbReference type="Proteomes" id="UP000652755">
    <property type="component" value="Unassembled WGS sequence"/>
</dbReference>
<dbReference type="EMBL" id="JACRYL010000017">
    <property type="protein sequence ID" value="MBC6112180.1"/>
    <property type="molecule type" value="Genomic_DNA"/>
</dbReference>
<name>A0ABR7KVW4_9SPHI</name>
<dbReference type="Pfam" id="PF00535">
    <property type="entry name" value="Glycos_transf_2"/>
    <property type="match status" value="1"/>
</dbReference>
<dbReference type="PANTHER" id="PTHR22916:SF3">
    <property type="entry name" value="UDP-GLCNAC:BETAGAL BETA-1,3-N-ACETYLGLUCOSAMINYLTRANSFERASE-LIKE PROTEIN 1"/>
    <property type="match status" value="1"/>
</dbReference>
<evidence type="ECO:0000259" key="1">
    <source>
        <dbReference type="Pfam" id="PF00535"/>
    </source>
</evidence>
<gene>
    <name evidence="2" type="ORF">H7U22_17290</name>
</gene>
<sequence>MHNSISYFIPAYNCENTIEESIDSIMVGNFESGDELVIVNDCSTDLTSEVLLRAKEKYPEILIINHYRNKGGSSARNTAIENSNNDLLFCLDSDNVLEPNSICSLKNYLIDNNADAASFQHQHYFSETTLDIQYTWTLPKGETPLSDFLNGSNTPAQHGNYLFTKKSWCKVNGYSEGVGALDTWTFGLKQAIMNSKFIVLEHTHYFHRLQNTSYYINDAHKKMWTVSLKIMFALLPYFDRIDEKFVSYMFKNKYNWFYNLHKRPIILVDTVSKLRYYDIVQDKLYLSVYPRQSMYRRMINKILRLIKFE</sequence>
<organism evidence="2 3">
    <name type="scientific">Pedobacter fastidiosus</name>
    <dbReference type="NCBI Taxonomy" id="2765361"/>
    <lineage>
        <taxon>Bacteria</taxon>
        <taxon>Pseudomonadati</taxon>
        <taxon>Bacteroidota</taxon>
        <taxon>Sphingobacteriia</taxon>
        <taxon>Sphingobacteriales</taxon>
        <taxon>Sphingobacteriaceae</taxon>
        <taxon>Pedobacter</taxon>
    </lineage>
</organism>